<evidence type="ECO:0000313" key="3">
    <source>
        <dbReference type="EMBL" id="TJY65447.1"/>
    </source>
</evidence>
<dbReference type="EMBL" id="SUKA01000003">
    <property type="protein sequence ID" value="TJY65447.1"/>
    <property type="molecule type" value="Genomic_DNA"/>
</dbReference>
<organism evidence="3 4">
    <name type="scientific">Sphingobacterium alkalisoli</name>
    <dbReference type="NCBI Taxonomy" id="1874115"/>
    <lineage>
        <taxon>Bacteria</taxon>
        <taxon>Pseudomonadati</taxon>
        <taxon>Bacteroidota</taxon>
        <taxon>Sphingobacteriia</taxon>
        <taxon>Sphingobacteriales</taxon>
        <taxon>Sphingobacteriaceae</taxon>
        <taxon>Sphingobacterium</taxon>
    </lineage>
</organism>
<feature type="region of interest" description="Disordered" evidence="1">
    <location>
        <begin position="422"/>
        <end position="470"/>
    </location>
</feature>
<protein>
    <submittedName>
        <fullName evidence="3">Uncharacterized protein</fullName>
    </submittedName>
</protein>
<sequence length="470" mass="53195">MNTIKLIIQRTLNGLDIDYTSEPINEREFEASGILYDERKEINQLDCSVVLSITNTAESKVYSYINNRVLDVSKRKGFYAIRLIVPRNVRIPHVYKVLQKIAQNYDQHLESNTINALNYDGILQELNANTQPLGMLLGNTIYKVTCYTFIDFAEQSDSVLNSFKLELFHKTYLLDEIDKDSESSLRDAGMKDFKAMYGHIKDITIENPESVLSGLWINDIRLDYSQIKTSTFKLACLSTDQIHYTSILNNNKKTLLSNNHLVLQRPQPAPRPTYKHRSSRGSSSSGPYWLALLALVVGVAGGYFGGQYFDFPYFKRTVLKPAEVLVQEPTHHFHLTINNSNSNAFLLETDTAASDTLNKYYFKYDPKQPTWRLVQKDKGANEKELTRTELNSLLKNDTGMVDLFIEELKRFSAISVKDSLPSGLPKVTRQSEKKSGTESTSYEKAASTTKNGVESKGAVNNKTTNTSPEA</sequence>
<evidence type="ECO:0000313" key="4">
    <source>
        <dbReference type="Proteomes" id="UP000309872"/>
    </source>
</evidence>
<accession>A0A4U0H1I2</accession>
<gene>
    <name evidence="3" type="ORF">FAZ19_09890</name>
</gene>
<feature type="region of interest" description="Disordered" evidence="1">
    <location>
        <begin position="264"/>
        <end position="284"/>
    </location>
</feature>
<evidence type="ECO:0000256" key="1">
    <source>
        <dbReference type="SAM" id="MobiDB-lite"/>
    </source>
</evidence>
<dbReference type="OrthoDB" id="1148329at2"/>
<keyword evidence="4" id="KW-1185">Reference proteome</keyword>
<dbReference type="RefSeq" id="WP_136820576.1">
    <property type="nucleotide sequence ID" value="NZ_BMJX01000003.1"/>
</dbReference>
<feature type="compositionally biased region" description="Polar residues" evidence="1">
    <location>
        <begin position="437"/>
        <end position="470"/>
    </location>
</feature>
<keyword evidence="2" id="KW-0472">Membrane</keyword>
<dbReference type="AlphaFoldDB" id="A0A4U0H1I2"/>
<reference evidence="3 4" key="1">
    <citation type="submission" date="2019-04" db="EMBL/GenBank/DDBJ databases">
        <title>Sphingobacterium olei sp. nov., isolated from oil-contaminated soil.</title>
        <authorList>
            <person name="Liu B."/>
        </authorList>
    </citation>
    <scope>NUCLEOTIDE SEQUENCE [LARGE SCALE GENOMIC DNA]</scope>
    <source>
        <strain evidence="3 4">Y3L14</strain>
    </source>
</reference>
<keyword evidence="2" id="KW-0812">Transmembrane</keyword>
<keyword evidence="2" id="KW-1133">Transmembrane helix</keyword>
<comment type="caution">
    <text evidence="3">The sequence shown here is derived from an EMBL/GenBank/DDBJ whole genome shotgun (WGS) entry which is preliminary data.</text>
</comment>
<feature type="transmembrane region" description="Helical" evidence="2">
    <location>
        <begin position="288"/>
        <end position="306"/>
    </location>
</feature>
<proteinExistence type="predicted"/>
<name>A0A4U0H1I2_9SPHI</name>
<evidence type="ECO:0000256" key="2">
    <source>
        <dbReference type="SAM" id="Phobius"/>
    </source>
</evidence>
<dbReference type="Proteomes" id="UP000309872">
    <property type="component" value="Unassembled WGS sequence"/>
</dbReference>